<dbReference type="EMBL" id="BAAAHK010000019">
    <property type="protein sequence ID" value="GAA0958400.1"/>
    <property type="molecule type" value="Genomic_DNA"/>
</dbReference>
<organism evidence="2 3">
    <name type="scientific">Kribbella koreensis</name>
    <dbReference type="NCBI Taxonomy" id="57909"/>
    <lineage>
        <taxon>Bacteria</taxon>
        <taxon>Bacillati</taxon>
        <taxon>Actinomycetota</taxon>
        <taxon>Actinomycetes</taxon>
        <taxon>Propionibacteriales</taxon>
        <taxon>Kribbellaceae</taxon>
        <taxon>Kribbella</taxon>
    </lineage>
</organism>
<accession>A0ABP4C2M5</accession>
<evidence type="ECO:0000256" key="1">
    <source>
        <dbReference type="SAM" id="MobiDB-lite"/>
    </source>
</evidence>
<dbReference type="RefSeq" id="WP_343980658.1">
    <property type="nucleotide sequence ID" value="NZ_BAAAHK010000019.1"/>
</dbReference>
<name>A0ABP4C2M5_9ACTN</name>
<evidence type="ECO:0000313" key="2">
    <source>
        <dbReference type="EMBL" id="GAA0958400.1"/>
    </source>
</evidence>
<comment type="caution">
    <text evidence="2">The sequence shown here is derived from an EMBL/GenBank/DDBJ whole genome shotgun (WGS) entry which is preliminary data.</text>
</comment>
<proteinExistence type="predicted"/>
<feature type="region of interest" description="Disordered" evidence="1">
    <location>
        <begin position="1"/>
        <end position="22"/>
    </location>
</feature>
<keyword evidence="3" id="KW-1185">Reference proteome</keyword>
<gene>
    <name evidence="2" type="ORF">GCM10009554_70580</name>
</gene>
<sequence length="76" mass="8294">MTKPATLGAESSAPSVAHYPHSRDDCAECHGHDADVIARWPNHEVRWCHRCTGVALALVVNLGYEVTVRSLDRVGT</sequence>
<protein>
    <recommendedName>
        <fullName evidence="4">Transcription factor zinc-finger domain-containing protein</fullName>
    </recommendedName>
</protein>
<evidence type="ECO:0000313" key="3">
    <source>
        <dbReference type="Proteomes" id="UP001500542"/>
    </source>
</evidence>
<reference evidence="3" key="1">
    <citation type="journal article" date="2019" name="Int. J. Syst. Evol. Microbiol.">
        <title>The Global Catalogue of Microorganisms (GCM) 10K type strain sequencing project: providing services to taxonomists for standard genome sequencing and annotation.</title>
        <authorList>
            <consortium name="The Broad Institute Genomics Platform"/>
            <consortium name="The Broad Institute Genome Sequencing Center for Infectious Disease"/>
            <person name="Wu L."/>
            <person name="Ma J."/>
        </authorList>
    </citation>
    <scope>NUCLEOTIDE SEQUENCE [LARGE SCALE GENOMIC DNA]</scope>
    <source>
        <strain evidence="3">JCM 10977</strain>
    </source>
</reference>
<dbReference type="Proteomes" id="UP001500542">
    <property type="component" value="Unassembled WGS sequence"/>
</dbReference>
<evidence type="ECO:0008006" key="4">
    <source>
        <dbReference type="Google" id="ProtNLM"/>
    </source>
</evidence>